<dbReference type="Proteomes" id="UP000192761">
    <property type="component" value="Unassembled WGS sequence"/>
</dbReference>
<sequence>MPDYQTLLAQSGLERIDAQVLFSHVSGRNRAWLIAHGQDEADAAIAAAFDTLAARRRAGEPVAYLVGQREFFGRDFKVSPAVLIPRPDTELLVELALARAGQGAQLVDLGTGSGCIPVTIKLERPDLQVSAVDISPTALVVATANAAVLGAEVRFRQSDWFAALAGQRFDVIVSNPPYIEQHDAHLAQGDLRFEPRNALTDEGDGLVHIRSIVAGAPAYLLPQGWLLFEHGYDQGEASRALLAAAGFAQVQTWADLAGLDRVSGGQWQG</sequence>
<dbReference type="PANTHER" id="PTHR18895">
    <property type="entry name" value="HEMK METHYLTRANSFERASE"/>
    <property type="match status" value="1"/>
</dbReference>
<dbReference type="EC" id="2.1.1.297" evidence="5"/>
<dbReference type="InterPro" id="IPR050320">
    <property type="entry name" value="N5-glutamine_MTase"/>
</dbReference>
<dbReference type="STRING" id="1121001.SAMN02745857_02732"/>
<dbReference type="GO" id="GO:0003676">
    <property type="term" value="F:nucleic acid binding"/>
    <property type="evidence" value="ECO:0007669"/>
    <property type="project" value="InterPro"/>
</dbReference>
<evidence type="ECO:0000313" key="9">
    <source>
        <dbReference type="Proteomes" id="UP000192761"/>
    </source>
</evidence>
<dbReference type="InterPro" id="IPR040758">
    <property type="entry name" value="PrmC_N"/>
</dbReference>
<evidence type="ECO:0000256" key="1">
    <source>
        <dbReference type="ARBA" id="ARBA00022603"/>
    </source>
</evidence>
<organism evidence="8 9">
    <name type="scientific">Andreprevotia lacus DSM 23236</name>
    <dbReference type="NCBI Taxonomy" id="1121001"/>
    <lineage>
        <taxon>Bacteria</taxon>
        <taxon>Pseudomonadati</taxon>
        <taxon>Pseudomonadota</taxon>
        <taxon>Betaproteobacteria</taxon>
        <taxon>Neisseriales</taxon>
        <taxon>Chitinibacteraceae</taxon>
        <taxon>Andreprevotia</taxon>
    </lineage>
</organism>
<dbReference type="InterPro" id="IPR002052">
    <property type="entry name" value="DNA_methylase_N6_adenine_CS"/>
</dbReference>
<name>A0A1W1XT17_9NEIS</name>
<evidence type="ECO:0000313" key="8">
    <source>
        <dbReference type="EMBL" id="SMC27109.1"/>
    </source>
</evidence>
<dbReference type="FunFam" id="3.40.50.150:FF:000053">
    <property type="entry name" value="Release factor glutamine methyltransferase"/>
    <property type="match status" value="1"/>
</dbReference>
<dbReference type="InterPro" id="IPR019874">
    <property type="entry name" value="RF_methyltr_PrmC"/>
</dbReference>
<feature type="binding site" evidence="5">
    <location>
        <begin position="110"/>
        <end position="114"/>
    </location>
    <ligand>
        <name>S-adenosyl-L-methionine</name>
        <dbReference type="ChEBI" id="CHEBI:59789"/>
    </ligand>
</feature>
<feature type="binding site" evidence="5">
    <location>
        <position position="133"/>
    </location>
    <ligand>
        <name>S-adenosyl-L-methionine</name>
        <dbReference type="ChEBI" id="CHEBI:59789"/>
    </ligand>
</feature>
<evidence type="ECO:0000256" key="5">
    <source>
        <dbReference type="HAMAP-Rule" id="MF_02126"/>
    </source>
</evidence>
<feature type="binding site" evidence="5">
    <location>
        <begin position="175"/>
        <end position="178"/>
    </location>
    <ligand>
        <name>substrate</name>
    </ligand>
</feature>
<gene>
    <name evidence="5" type="primary">prmC</name>
    <name evidence="8" type="ORF">SAMN02745857_02732</name>
</gene>
<dbReference type="PROSITE" id="PS00092">
    <property type="entry name" value="N6_MTASE"/>
    <property type="match status" value="1"/>
</dbReference>
<feature type="binding site" evidence="5">
    <location>
        <position position="160"/>
    </location>
    <ligand>
        <name>S-adenosyl-L-methionine</name>
        <dbReference type="ChEBI" id="CHEBI:59789"/>
    </ligand>
</feature>
<dbReference type="Gene3D" id="1.10.8.10">
    <property type="entry name" value="DNA helicase RuvA subunit, C-terminal domain"/>
    <property type="match status" value="1"/>
</dbReference>
<comment type="function">
    <text evidence="5">Methylates the class 1 translation termination release factors RF1/PrfA and RF2/PrfB on the glutamine residue of the universally conserved GGQ motif.</text>
</comment>
<dbReference type="CDD" id="cd02440">
    <property type="entry name" value="AdoMet_MTases"/>
    <property type="match status" value="1"/>
</dbReference>
<dbReference type="EMBL" id="FWXD01000015">
    <property type="protein sequence ID" value="SMC27109.1"/>
    <property type="molecule type" value="Genomic_DNA"/>
</dbReference>
<comment type="similarity">
    <text evidence="5">Belongs to the protein N5-glutamine methyltransferase family. PrmC subfamily.</text>
</comment>
<keyword evidence="2 5" id="KW-0808">Transferase</keyword>
<keyword evidence="3 5" id="KW-0949">S-adenosyl-L-methionine</keyword>
<feature type="binding site" evidence="5">
    <location>
        <position position="175"/>
    </location>
    <ligand>
        <name>S-adenosyl-L-methionine</name>
        <dbReference type="ChEBI" id="CHEBI:59789"/>
    </ligand>
</feature>
<dbReference type="InterPro" id="IPR004556">
    <property type="entry name" value="HemK-like"/>
</dbReference>
<comment type="catalytic activity">
    <reaction evidence="4 5">
        <text>L-glutaminyl-[peptide chain release factor] + S-adenosyl-L-methionine = N(5)-methyl-L-glutaminyl-[peptide chain release factor] + S-adenosyl-L-homocysteine + H(+)</text>
        <dbReference type="Rhea" id="RHEA:42896"/>
        <dbReference type="Rhea" id="RHEA-COMP:10271"/>
        <dbReference type="Rhea" id="RHEA-COMP:10272"/>
        <dbReference type="ChEBI" id="CHEBI:15378"/>
        <dbReference type="ChEBI" id="CHEBI:30011"/>
        <dbReference type="ChEBI" id="CHEBI:57856"/>
        <dbReference type="ChEBI" id="CHEBI:59789"/>
        <dbReference type="ChEBI" id="CHEBI:61891"/>
        <dbReference type="EC" id="2.1.1.297"/>
    </reaction>
</comment>
<dbReference type="Gene3D" id="3.40.50.150">
    <property type="entry name" value="Vaccinia Virus protein VP39"/>
    <property type="match status" value="1"/>
</dbReference>
<protein>
    <recommendedName>
        <fullName evidence="5">Release factor glutamine methyltransferase</fullName>
        <shortName evidence="5">RF MTase</shortName>
        <ecNumber evidence="5">2.1.1.297</ecNumber>
    </recommendedName>
    <alternativeName>
        <fullName evidence="5">N5-glutamine methyltransferase PrmC</fullName>
    </alternativeName>
    <alternativeName>
        <fullName evidence="5">Protein-(glutamine-N5) MTase PrmC</fullName>
    </alternativeName>
    <alternativeName>
        <fullName evidence="5">Protein-glutamine N-methyltransferase PrmC</fullName>
    </alternativeName>
</protein>
<dbReference type="Pfam" id="PF05175">
    <property type="entry name" value="MTS"/>
    <property type="match status" value="1"/>
</dbReference>
<dbReference type="PANTHER" id="PTHR18895:SF74">
    <property type="entry name" value="MTRF1L RELEASE FACTOR GLUTAMINE METHYLTRANSFERASE"/>
    <property type="match status" value="1"/>
</dbReference>
<dbReference type="InterPro" id="IPR029063">
    <property type="entry name" value="SAM-dependent_MTases_sf"/>
</dbReference>
<evidence type="ECO:0000256" key="4">
    <source>
        <dbReference type="ARBA" id="ARBA00048391"/>
    </source>
</evidence>
<reference evidence="8 9" key="1">
    <citation type="submission" date="2017-04" db="EMBL/GenBank/DDBJ databases">
        <authorList>
            <person name="Afonso C.L."/>
            <person name="Miller P.J."/>
            <person name="Scott M.A."/>
            <person name="Spackman E."/>
            <person name="Goraichik I."/>
            <person name="Dimitrov K.M."/>
            <person name="Suarez D.L."/>
            <person name="Swayne D.E."/>
        </authorList>
    </citation>
    <scope>NUCLEOTIDE SEQUENCE [LARGE SCALE GENOMIC DNA]</scope>
    <source>
        <strain evidence="8 9">DSM 23236</strain>
    </source>
</reference>
<dbReference type="InterPro" id="IPR007848">
    <property type="entry name" value="Small_mtfrase_dom"/>
</dbReference>
<proteinExistence type="inferred from homology"/>
<dbReference type="HAMAP" id="MF_02126">
    <property type="entry name" value="RF_methyltr_PrmC"/>
    <property type="match status" value="1"/>
</dbReference>
<dbReference type="OrthoDB" id="9800643at2"/>
<evidence type="ECO:0000259" key="7">
    <source>
        <dbReference type="Pfam" id="PF17827"/>
    </source>
</evidence>
<dbReference type="Pfam" id="PF17827">
    <property type="entry name" value="PrmC_N"/>
    <property type="match status" value="1"/>
</dbReference>
<evidence type="ECO:0000256" key="3">
    <source>
        <dbReference type="ARBA" id="ARBA00022691"/>
    </source>
</evidence>
<dbReference type="NCBIfam" id="TIGR00536">
    <property type="entry name" value="hemK_fam"/>
    <property type="match status" value="1"/>
</dbReference>
<evidence type="ECO:0000256" key="2">
    <source>
        <dbReference type="ARBA" id="ARBA00022679"/>
    </source>
</evidence>
<keyword evidence="1 5" id="KW-0489">Methyltransferase</keyword>
<dbReference type="GO" id="GO:0102559">
    <property type="term" value="F:peptide chain release factor N(5)-glutamine methyltransferase activity"/>
    <property type="evidence" value="ECO:0007669"/>
    <property type="project" value="UniProtKB-EC"/>
</dbReference>
<dbReference type="RefSeq" id="WP_084091359.1">
    <property type="nucleotide sequence ID" value="NZ_FWXD01000015.1"/>
</dbReference>
<keyword evidence="9" id="KW-1185">Reference proteome</keyword>
<dbReference type="SUPFAM" id="SSF53335">
    <property type="entry name" value="S-adenosyl-L-methionine-dependent methyltransferases"/>
    <property type="match status" value="1"/>
</dbReference>
<dbReference type="NCBIfam" id="TIGR03534">
    <property type="entry name" value="RF_mod_PrmC"/>
    <property type="match status" value="1"/>
</dbReference>
<dbReference type="GO" id="GO:0032259">
    <property type="term" value="P:methylation"/>
    <property type="evidence" value="ECO:0007669"/>
    <property type="project" value="UniProtKB-KW"/>
</dbReference>
<evidence type="ECO:0000259" key="6">
    <source>
        <dbReference type="Pfam" id="PF05175"/>
    </source>
</evidence>
<feature type="domain" description="Methyltransferase small" evidence="6">
    <location>
        <begin position="89"/>
        <end position="203"/>
    </location>
</feature>
<feature type="domain" description="Release factor glutamine methyltransferase N-terminal" evidence="7">
    <location>
        <begin position="7"/>
        <end position="67"/>
    </location>
</feature>
<dbReference type="AlphaFoldDB" id="A0A1W1XT17"/>
<accession>A0A1W1XT17</accession>